<accession>A0A2I0JCS0</accession>
<dbReference type="PANTHER" id="PTHR33240:SF15">
    <property type="entry name" value="GAG-PRO-LIKE PROTEIN"/>
    <property type="match status" value="1"/>
</dbReference>
<name>A0A2I0JCS0_PUNGR</name>
<dbReference type="PANTHER" id="PTHR33240">
    <property type="entry name" value="OS08G0508500 PROTEIN"/>
    <property type="match status" value="1"/>
</dbReference>
<evidence type="ECO:0000313" key="1">
    <source>
        <dbReference type="EMBL" id="PKI54038.1"/>
    </source>
</evidence>
<dbReference type="EMBL" id="PGOL01001813">
    <property type="protein sequence ID" value="PKI54038.1"/>
    <property type="molecule type" value="Genomic_DNA"/>
</dbReference>
<gene>
    <name evidence="1" type="ORF">CRG98_025532</name>
</gene>
<sequence>MGSGAAPTPFMIKVPVREPYQDGRVPWTYKGNVESLEQQLSVMGVTRLYENPYGVPKETVPDRIEETISSIFSNNISFLYDELPSEGYAHSRAFHIVCKCNNFIVGWVMINNGSALNVCPVSTLKQMNVDLTTSLRARQSVMFQVLKILNVFSLLLGRSWIHSVDAFPSSLHQKLKFIFEDRLIMVKGEEDYAIYKGTVVPYISIGDDQSLPSHSFHTISVIRDYREVDPSHADRLVGKEISCPIEIGYKNRRGLDFRPSCHEIIQAPMGRHFHRLAAYYGWLNMGISVPPLSHFFPGPSHIIGGTFDGLSSDLDDAHVALPAIYTITEETLSRVYIHLAQENEELNNWTSVSHYSAVIADV</sequence>
<protein>
    <submittedName>
        <fullName evidence="1">Uncharacterized protein</fullName>
    </submittedName>
</protein>
<dbReference type="AlphaFoldDB" id="A0A2I0JCS0"/>
<dbReference type="Proteomes" id="UP000233551">
    <property type="component" value="Unassembled WGS sequence"/>
</dbReference>
<evidence type="ECO:0000313" key="2">
    <source>
        <dbReference type="Proteomes" id="UP000233551"/>
    </source>
</evidence>
<comment type="caution">
    <text evidence="1">The sequence shown here is derived from an EMBL/GenBank/DDBJ whole genome shotgun (WGS) entry which is preliminary data.</text>
</comment>
<dbReference type="STRING" id="22663.A0A2I0JCS0"/>
<proteinExistence type="predicted"/>
<reference evidence="1 2" key="1">
    <citation type="submission" date="2017-11" db="EMBL/GenBank/DDBJ databases">
        <title>De-novo sequencing of pomegranate (Punica granatum L.) genome.</title>
        <authorList>
            <person name="Akparov Z."/>
            <person name="Amiraslanov A."/>
            <person name="Hajiyeva S."/>
            <person name="Abbasov M."/>
            <person name="Kaur K."/>
            <person name="Hamwieh A."/>
            <person name="Solovyev V."/>
            <person name="Salamov A."/>
            <person name="Braich B."/>
            <person name="Kosarev P."/>
            <person name="Mahmoud A."/>
            <person name="Hajiyev E."/>
            <person name="Babayeva S."/>
            <person name="Izzatullayeva V."/>
            <person name="Mammadov A."/>
            <person name="Mammadov A."/>
            <person name="Sharifova S."/>
            <person name="Ojaghi J."/>
            <person name="Eynullazada K."/>
            <person name="Bayramov B."/>
            <person name="Abdulazimova A."/>
            <person name="Shahmuradov I."/>
        </authorList>
    </citation>
    <scope>NUCLEOTIDE SEQUENCE [LARGE SCALE GENOMIC DNA]</scope>
    <source>
        <strain evidence="2">cv. AG2017</strain>
        <tissue evidence="1">Leaf</tissue>
    </source>
</reference>
<organism evidence="1 2">
    <name type="scientific">Punica granatum</name>
    <name type="common">Pomegranate</name>
    <dbReference type="NCBI Taxonomy" id="22663"/>
    <lineage>
        <taxon>Eukaryota</taxon>
        <taxon>Viridiplantae</taxon>
        <taxon>Streptophyta</taxon>
        <taxon>Embryophyta</taxon>
        <taxon>Tracheophyta</taxon>
        <taxon>Spermatophyta</taxon>
        <taxon>Magnoliopsida</taxon>
        <taxon>eudicotyledons</taxon>
        <taxon>Gunneridae</taxon>
        <taxon>Pentapetalae</taxon>
        <taxon>rosids</taxon>
        <taxon>malvids</taxon>
        <taxon>Myrtales</taxon>
        <taxon>Lythraceae</taxon>
        <taxon>Punica</taxon>
    </lineage>
</organism>
<keyword evidence="2" id="KW-1185">Reference proteome</keyword>